<feature type="region of interest" description="Disordered" evidence="1">
    <location>
        <begin position="15"/>
        <end position="48"/>
    </location>
</feature>
<dbReference type="Gene3D" id="3.30.420.10">
    <property type="entry name" value="Ribonuclease H-like superfamily/Ribonuclease H"/>
    <property type="match status" value="1"/>
</dbReference>
<keyword evidence="3" id="KW-1185">Reference proteome</keyword>
<dbReference type="InterPro" id="IPR012337">
    <property type="entry name" value="RNaseH-like_sf"/>
</dbReference>
<proteinExistence type="predicted"/>
<accession>A0ABN8PTJ2</accession>
<dbReference type="InterPro" id="IPR036397">
    <property type="entry name" value="RNaseH_sf"/>
</dbReference>
<evidence type="ECO:0000256" key="1">
    <source>
        <dbReference type="SAM" id="MobiDB-lite"/>
    </source>
</evidence>
<dbReference type="EMBL" id="CALNXK010000089">
    <property type="protein sequence ID" value="CAH3150477.1"/>
    <property type="molecule type" value="Genomic_DNA"/>
</dbReference>
<gene>
    <name evidence="2" type="ORF">PLOB_00047606</name>
</gene>
<organism evidence="2 3">
    <name type="scientific">Porites lobata</name>
    <dbReference type="NCBI Taxonomy" id="104759"/>
    <lineage>
        <taxon>Eukaryota</taxon>
        <taxon>Metazoa</taxon>
        <taxon>Cnidaria</taxon>
        <taxon>Anthozoa</taxon>
        <taxon>Hexacorallia</taxon>
        <taxon>Scleractinia</taxon>
        <taxon>Fungiina</taxon>
        <taxon>Poritidae</taxon>
        <taxon>Porites</taxon>
    </lineage>
</organism>
<protein>
    <submittedName>
        <fullName evidence="2">Uncharacterized protein</fullName>
    </submittedName>
</protein>
<dbReference type="Proteomes" id="UP001159405">
    <property type="component" value="Unassembled WGS sequence"/>
</dbReference>
<sequence>MQGLRQVVVNEAIEPVAKQNKTGNAHPDFEAPLDDDSDEEDKKAPLPPPIPVFADIECYQDEDRVFLANLVCWSSAEEDEIHHSDEIEDFLAALEELTGVEGDERERKVVSFFHHMRGFDGNFILEKLYNQGRAVEKPLTQEAKIMSFETGNLVFKVYELFQYGPG</sequence>
<evidence type="ECO:0000313" key="2">
    <source>
        <dbReference type="EMBL" id="CAH3150477.1"/>
    </source>
</evidence>
<reference evidence="2 3" key="1">
    <citation type="submission" date="2022-05" db="EMBL/GenBank/DDBJ databases">
        <authorList>
            <consortium name="Genoscope - CEA"/>
            <person name="William W."/>
        </authorList>
    </citation>
    <scope>NUCLEOTIDE SEQUENCE [LARGE SCALE GENOMIC DNA]</scope>
</reference>
<comment type="caution">
    <text evidence="2">The sequence shown here is derived from an EMBL/GenBank/DDBJ whole genome shotgun (WGS) entry which is preliminary data.</text>
</comment>
<dbReference type="SUPFAM" id="SSF53098">
    <property type="entry name" value="Ribonuclease H-like"/>
    <property type="match status" value="1"/>
</dbReference>
<evidence type="ECO:0000313" key="3">
    <source>
        <dbReference type="Proteomes" id="UP001159405"/>
    </source>
</evidence>
<name>A0ABN8PTJ2_9CNID</name>